<dbReference type="InterPro" id="IPR024983">
    <property type="entry name" value="CHAT_dom"/>
</dbReference>
<gene>
    <name evidence="3" type="ORF">AB5J56_10905</name>
</gene>
<accession>A0AB39P5W2</accession>
<dbReference type="Pfam" id="PF19955">
    <property type="entry name" value="EAD1"/>
    <property type="match status" value="1"/>
</dbReference>
<organism evidence="3">
    <name type="scientific">Streptomyces sp. R21</name>
    <dbReference type="NCBI Taxonomy" id="3238627"/>
    <lineage>
        <taxon>Bacteria</taxon>
        <taxon>Bacillati</taxon>
        <taxon>Actinomycetota</taxon>
        <taxon>Actinomycetes</taxon>
        <taxon>Kitasatosporales</taxon>
        <taxon>Streptomycetaceae</taxon>
        <taxon>Streptomyces</taxon>
    </lineage>
</organism>
<protein>
    <submittedName>
        <fullName evidence="3">CHAT domain-containing protein</fullName>
    </submittedName>
</protein>
<feature type="domain" description="CHAT" evidence="1">
    <location>
        <begin position="101"/>
        <end position="279"/>
    </location>
</feature>
<dbReference type="Pfam" id="PF12770">
    <property type="entry name" value="CHAT"/>
    <property type="match status" value="1"/>
</dbReference>
<evidence type="ECO:0000313" key="3">
    <source>
        <dbReference type="EMBL" id="XDQ25158.1"/>
    </source>
</evidence>
<proteinExistence type="predicted"/>
<reference evidence="3" key="1">
    <citation type="submission" date="2024-07" db="EMBL/GenBank/DDBJ databases">
        <authorList>
            <person name="Yu S.T."/>
        </authorList>
    </citation>
    <scope>NUCLEOTIDE SEQUENCE</scope>
    <source>
        <strain evidence="3">R21</strain>
    </source>
</reference>
<feature type="domain" description="Effector-associated" evidence="2">
    <location>
        <begin position="9"/>
        <end position="89"/>
    </location>
</feature>
<dbReference type="InterPro" id="IPR045430">
    <property type="entry name" value="EAD1"/>
</dbReference>
<dbReference type="RefSeq" id="WP_369232452.1">
    <property type="nucleotide sequence ID" value="NZ_CP163435.1"/>
</dbReference>
<dbReference type="AlphaFoldDB" id="A0AB39P5W2"/>
<evidence type="ECO:0000259" key="2">
    <source>
        <dbReference type="Pfam" id="PF19955"/>
    </source>
</evidence>
<evidence type="ECO:0000259" key="1">
    <source>
        <dbReference type="Pfam" id="PF12770"/>
    </source>
</evidence>
<dbReference type="EMBL" id="CP163435">
    <property type="protein sequence ID" value="XDQ25158.1"/>
    <property type="molecule type" value="Genomic_DNA"/>
</dbReference>
<sequence>MGEPLRQAEIVALAKAFAPGPPARGLLLEAGFPPESMPSAFGVLSTDFWSMVAEAVTTGHVLDGRCRLMVAAAERLPANEVFVRSAAECRGAFGNGVLRVLVVGAQPHGQQRLRADRELRAVLEAAELGHLQVDSRPAAAVTDLRRLLDHPADVLHLACHGDGGDLLFEDTTGEEQRVSAVELARTLTTYRDHGRVRLRGLVLGSCHGDQAITPLKDLAAEGVAHTGILDDDCAVAFAGHLYRELRHAAGLASAAVLAARHTVLEDDLCQSLEDGLVVWPRPSREG</sequence>
<name>A0AB39P5W2_9ACTN</name>